<evidence type="ECO:0000256" key="1">
    <source>
        <dbReference type="ARBA" id="ARBA00022679"/>
    </source>
</evidence>
<dbReference type="AlphaFoldDB" id="K6VX23"/>
<protein>
    <submittedName>
        <fullName evidence="4">Putative acetyltransferase</fullName>
    </submittedName>
</protein>
<dbReference type="Pfam" id="PF00583">
    <property type="entry name" value="Acetyltransf_1"/>
    <property type="match status" value="1"/>
</dbReference>
<dbReference type="STRING" id="1108045.GORHZ_135_00140"/>
<dbReference type="GO" id="GO:0016747">
    <property type="term" value="F:acyltransferase activity, transferring groups other than amino-acyl groups"/>
    <property type="evidence" value="ECO:0007669"/>
    <property type="project" value="InterPro"/>
</dbReference>
<dbReference type="CDD" id="cd04301">
    <property type="entry name" value="NAT_SF"/>
    <property type="match status" value="1"/>
</dbReference>
<name>K6VX23_9ACTN</name>
<dbReference type="InterPro" id="IPR016181">
    <property type="entry name" value="Acyl_CoA_acyltransferase"/>
</dbReference>
<dbReference type="Gene3D" id="3.40.630.30">
    <property type="match status" value="1"/>
</dbReference>
<keyword evidence="1 4" id="KW-0808">Transferase</keyword>
<dbReference type="InterPro" id="IPR000182">
    <property type="entry name" value="GNAT_dom"/>
</dbReference>
<dbReference type="Proteomes" id="UP000008363">
    <property type="component" value="Unassembled WGS sequence"/>
</dbReference>
<dbReference type="EMBL" id="BAHC01000135">
    <property type="protein sequence ID" value="GAB91465.1"/>
    <property type="molecule type" value="Genomic_DNA"/>
</dbReference>
<keyword evidence="2" id="KW-0012">Acyltransferase</keyword>
<proteinExistence type="predicted"/>
<dbReference type="InterPro" id="IPR050832">
    <property type="entry name" value="Bact_Acetyltransf"/>
</dbReference>
<dbReference type="PANTHER" id="PTHR43877:SF1">
    <property type="entry name" value="ACETYLTRANSFERASE"/>
    <property type="match status" value="1"/>
</dbReference>
<dbReference type="eggNOG" id="COG1247">
    <property type="taxonomic scope" value="Bacteria"/>
</dbReference>
<organism evidence="4 5">
    <name type="scientific">Gordonia rhizosphera NBRC 16068</name>
    <dbReference type="NCBI Taxonomy" id="1108045"/>
    <lineage>
        <taxon>Bacteria</taxon>
        <taxon>Bacillati</taxon>
        <taxon>Actinomycetota</taxon>
        <taxon>Actinomycetes</taxon>
        <taxon>Mycobacteriales</taxon>
        <taxon>Gordoniaceae</taxon>
        <taxon>Gordonia</taxon>
    </lineage>
</organism>
<evidence type="ECO:0000313" key="5">
    <source>
        <dbReference type="Proteomes" id="UP000008363"/>
    </source>
</evidence>
<dbReference type="SUPFAM" id="SSF55729">
    <property type="entry name" value="Acyl-CoA N-acyltransferases (Nat)"/>
    <property type="match status" value="1"/>
</dbReference>
<accession>K6VX23</accession>
<reference evidence="4 5" key="1">
    <citation type="submission" date="2012-08" db="EMBL/GenBank/DDBJ databases">
        <title>Whole genome shotgun sequence of Gordonia rhizosphera NBRC 16068.</title>
        <authorList>
            <person name="Takarada H."/>
            <person name="Isaki S."/>
            <person name="Hosoyama A."/>
            <person name="Tsuchikane K."/>
            <person name="Katsumata H."/>
            <person name="Baba S."/>
            <person name="Ohji S."/>
            <person name="Yamazaki S."/>
            <person name="Fujita N."/>
        </authorList>
    </citation>
    <scope>NUCLEOTIDE SEQUENCE [LARGE SCALE GENOMIC DNA]</scope>
    <source>
        <strain evidence="4 5">NBRC 16068</strain>
    </source>
</reference>
<keyword evidence="5" id="KW-1185">Reference proteome</keyword>
<gene>
    <name evidence="4" type="ORF">GORHZ_135_00140</name>
</gene>
<sequence>MTIRPLTPEDADALALLFGGLSEHDVTVLREDVTDPASAARLAQEPGMRWIDINEDGRIDGYAAMTRLPGWSDHVGELRLVVDSKDRGAGVGRRLVQHALREGFRAGLSKVVIELATDEDRVLDMFGSLGFTGEALLRDHIRDRDGRLRDLIVLAHHAQAGLENLDVVGLTDELTNGA</sequence>
<feature type="domain" description="N-acetyltransferase" evidence="3">
    <location>
        <begin position="1"/>
        <end position="153"/>
    </location>
</feature>
<dbReference type="PROSITE" id="PS51186">
    <property type="entry name" value="GNAT"/>
    <property type="match status" value="1"/>
</dbReference>
<dbReference type="RefSeq" id="WP_006334937.1">
    <property type="nucleotide sequence ID" value="NZ_BAHC01000135.1"/>
</dbReference>
<evidence type="ECO:0000259" key="3">
    <source>
        <dbReference type="PROSITE" id="PS51186"/>
    </source>
</evidence>
<evidence type="ECO:0000313" key="4">
    <source>
        <dbReference type="EMBL" id="GAB91465.1"/>
    </source>
</evidence>
<evidence type="ECO:0000256" key="2">
    <source>
        <dbReference type="ARBA" id="ARBA00023315"/>
    </source>
</evidence>
<comment type="caution">
    <text evidence="4">The sequence shown here is derived from an EMBL/GenBank/DDBJ whole genome shotgun (WGS) entry which is preliminary data.</text>
</comment>
<dbReference type="PANTHER" id="PTHR43877">
    <property type="entry name" value="AMINOALKYLPHOSPHONATE N-ACETYLTRANSFERASE-RELATED-RELATED"/>
    <property type="match status" value="1"/>
</dbReference>
<dbReference type="OrthoDB" id="8221829at2"/>